<dbReference type="PANTHER" id="PTHR35526">
    <property type="entry name" value="ANTI-SIGMA-F FACTOR RSBW-RELATED"/>
    <property type="match status" value="1"/>
</dbReference>
<name>A0ABW2CQF4_9ACTN</name>
<dbReference type="Pfam" id="PF13581">
    <property type="entry name" value="HATPase_c_2"/>
    <property type="match status" value="1"/>
</dbReference>
<evidence type="ECO:0000313" key="3">
    <source>
        <dbReference type="EMBL" id="MFC6883318.1"/>
    </source>
</evidence>
<dbReference type="GO" id="GO:0005524">
    <property type="term" value="F:ATP binding"/>
    <property type="evidence" value="ECO:0007669"/>
    <property type="project" value="UniProtKB-KW"/>
</dbReference>
<dbReference type="InterPro" id="IPR003594">
    <property type="entry name" value="HATPase_dom"/>
</dbReference>
<dbReference type="CDD" id="cd16936">
    <property type="entry name" value="HATPase_RsbW-like"/>
    <property type="match status" value="1"/>
</dbReference>
<accession>A0ABW2CQF4</accession>
<proteinExistence type="predicted"/>
<dbReference type="RefSeq" id="WP_160822460.1">
    <property type="nucleotide sequence ID" value="NZ_JBHSXS010000018.1"/>
</dbReference>
<keyword evidence="4" id="KW-1185">Reference proteome</keyword>
<comment type="caution">
    <text evidence="3">The sequence shown here is derived from an EMBL/GenBank/DDBJ whole genome shotgun (WGS) entry which is preliminary data.</text>
</comment>
<evidence type="ECO:0000259" key="2">
    <source>
        <dbReference type="Pfam" id="PF13581"/>
    </source>
</evidence>
<organism evidence="3 4">
    <name type="scientific">Actinomadura yumaensis</name>
    <dbReference type="NCBI Taxonomy" id="111807"/>
    <lineage>
        <taxon>Bacteria</taxon>
        <taxon>Bacillati</taxon>
        <taxon>Actinomycetota</taxon>
        <taxon>Actinomycetes</taxon>
        <taxon>Streptosporangiales</taxon>
        <taxon>Thermomonosporaceae</taxon>
        <taxon>Actinomadura</taxon>
    </lineage>
</organism>
<dbReference type="EMBL" id="JBHSXS010000018">
    <property type="protein sequence ID" value="MFC6883318.1"/>
    <property type="molecule type" value="Genomic_DNA"/>
</dbReference>
<reference evidence="4" key="1">
    <citation type="journal article" date="2019" name="Int. J. Syst. Evol. Microbiol.">
        <title>The Global Catalogue of Microorganisms (GCM) 10K type strain sequencing project: providing services to taxonomists for standard genome sequencing and annotation.</title>
        <authorList>
            <consortium name="The Broad Institute Genomics Platform"/>
            <consortium name="The Broad Institute Genome Sequencing Center for Infectious Disease"/>
            <person name="Wu L."/>
            <person name="Ma J."/>
        </authorList>
    </citation>
    <scope>NUCLEOTIDE SEQUENCE [LARGE SCALE GENOMIC DNA]</scope>
    <source>
        <strain evidence="4">JCM 3369</strain>
    </source>
</reference>
<dbReference type="PANTHER" id="PTHR35526:SF3">
    <property type="entry name" value="ANTI-SIGMA-F FACTOR RSBW"/>
    <property type="match status" value="1"/>
</dbReference>
<evidence type="ECO:0000256" key="1">
    <source>
        <dbReference type="ARBA" id="ARBA00022527"/>
    </source>
</evidence>
<dbReference type="InterPro" id="IPR036890">
    <property type="entry name" value="HATPase_C_sf"/>
</dbReference>
<dbReference type="Proteomes" id="UP001596380">
    <property type="component" value="Unassembled WGS sequence"/>
</dbReference>
<keyword evidence="1" id="KW-0723">Serine/threonine-protein kinase</keyword>
<keyword evidence="1" id="KW-0418">Kinase</keyword>
<dbReference type="Gene3D" id="3.30.565.10">
    <property type="entry name" value="Histidine kinase-like ATPase, C-terminal domain"/>
    <property type="match status" value="1"/>
</dbReference>
<evidence type="ECO:0000313" key="4">
    <source>
        <dbReference type="Proteomes" id="UP001596380"/>
    </source>
</evidence>
<feature type="domain" description="Histidine kinase/HSP90-like ATPase" evidence="2">
    <location>
        <begin position="47"/>
        <end position="159"/>
    </location>
</feature>
<dbReference type="InterPro" id="IPR050267">
    <property type="entry name" value="Anti-sigma-factor_SerPK"/>
</dbReference>
<gene>
    <name evidence="3" type="ORF">ACFQKB_26415</name>
</gene>
<sequence>MDVRDAWSGAPVLSPAPSFEPSLELGEPAGWNASGAPDRLLGEIELAATPAAVRPARTYVRELVGACFIAVPAVVGDLELLTSEAVTRAVLHAGARENGRIRLCARYAGRCVRVEVTGGGLPRSAPPRPDDPLAVAEWGPYLIEALATETGTRRHPGGGWTFWFALAVGDGWKVL</sequence>
<keyword evidence="3" id="KW-0547">Nucleotide-binding</keyword>
<protein>
    <submittedName>
        <fullName evidence="3">ATP-binding protein</fullName>
    </submittedName>
</protein>
<keyword evidence="3" id="KW-0067">ATP-binding</keyword>
<keyword evidence="1" id="KW-0808">Transferase</keyword>